<evidence type="ECO:0000256" key="7">
    <source>
        <dbReference type="ARBA" id="ARBA00022833"/>
    </source>
</evidence>
<comment type="cofactor">
    <cofactor evidence="11">
        <name>Zn(2+)</name>
        <dbReference type="ChEBI" id="CHEBI:29105"/>
    </cofactor>
    <text evidence="11">Binds 1 zinc ion per subunit.</text>
</comment>
<sequence length="146" mass="16537">MATQETIEMLKCHGIKPSAQRISIMEYLLNHRTHPTVDAIYGDLVETMPTLSKTTIYNTLKLLEAHDAVTELTIDKKTAHYDSVTTPHSHFLCKSCGRIFDVPFVYVCDHAMGDAYVVDEVEINYKGHCRECLAAAGSRRQTEKKY</sequence>
<keyword evidence="9" id="KW-0238">DNA-binding</keyword>
<dbReference type="GO" id="GO:0008270">
    <property type="term" value="F:zinc ion binding"/>
    <property type="evidence" value="ECO:0007669"/>
    <property type="project" value="TreeGrafter"/>
</dbReference>
<dbReference type="InterPro" id="IPR002481">
    <property type="entry name" value="FUR"/>
</dbReference>
<dbReference type="GO" id="GO:0000976">
    <property type="term" value="F:transcription cis-regulatory region binding"/>
    <property type="evidence" value="ECO:0007669"/>
    <property type="project" value="TreeGrafter"/>
</dbReference>
<evidence type="ECO:0000313" key="12">
    <source>
        <dbReference type="EMBL" id="HIU38766.1"/>
    </source>
</evidence>
<dbReference type="GO" id="GO:1900376">
    <property type="term" value="P:regulation of secondary metabolite biosynthetic process"/>
    <property type="evidence" value="ECO:0007669"/>
    <property type="project" value="TreeGrafter"/>
</dbReference>
<dbReference type="FunFam" id="1.10.10.10:FF:000007">
    <property type="entry name" value="Ferric uptake regulation protein"/>
    <property type="match status" value="1"/>
</dbReference>
<keyword evidence="5" id="KW-0678">Repressor</keyword>
<evidence type="ECO:0000256" key="6">
    <source>
        <dbReference type="ARBA" id="ARBA00022723"/>
    </source>
</evidence>
<dbReference type="InterPro" id="IPR036388">
    <property type="entry name" value="WH-like_DNA-bd_sf"/>
</dbReference>
<evidence type="ECO:0000256" key="3">
    <source>
        <dbReference type="ARBA" id="ARBA00020910"/>
    </source>
</evidence>
<keyword evidence="10" id="KW-0804">Transcription</keyword>
<comment type="caution">
    <text evidence="12">The sequence shown here is derived from an EMBL/GenBank/DDBJ whole genome shotgun (WGS) entry which is preliminary data.</text>
</comment>
<dbReference type="EMBL" id="DVMS01000106">
    <property type="protein sequence ID" value="HIU38766.1"/>
    <property type="molecule type" value="Genomic_DNA"/>
</dbReference>
<keyword evidence="6 11" id="KW-0479">Metal-binding</keyword>
<evidence type="ECO:0000256" key="10">
    <source>
        <dbReference type="ARBA" id="ARBA00023163"/>
    </source>
</evidence>
<name>A0A9D1ILI5_9BACT</name>
<feature type="binding site" evidence="11">
    <location>
        <position position="129"/>
    </location>
    <ligand>
        <name>Zn(2+)</name>
        <dbReference type="ChEBI" id="CHEBI:29105"/>
    </ligand>
</feature>
<evidence type="ECO:0000313" key="13">
    <source>
        <dbReference type="Proteomes" id="UP000824076"/>
    </source>
</evidence>
<protein>
    <recommendedName>
        <fullName evidence="3">Ferric uptake regulation protein</fullName>
    </recommendedName>
</protein>
<feature type="binding site" evidence="11">
    <location>
        <position position="96"/>
    </location>
    <ligand>
        <name>Zn(2+)</name>
        <dbReference type="ChEBI" id="CHEBI:29105"/>
    </ligand>
</feature>
<dbReference type="Pfam" id="PF01475">
    <property type="entry name" value="FUR"/>
    <property type="match status" value="1"/>
</dbReference>
<keyword evidence="8" id="KW-0805">Transcription regulation</keyword>
<comment type="subcellular location">
    <subcellularLocation>
        <location evidence="1">Cytoplasm</location>
    </subcellularLocation>
</comment>
<accession>A0A9D1ILI5</accession>
<dbReference type="InterPro" id="IPR036390">
    <property type="entry name" value="WH_DNA-bd_sf"/>
</dbReference>
<dbReference type="GO" id="GO:0003700">
    <property type="term" value="F:DNA-binding transcription factor activity"/>
    <property type="evidence" value="ECO:0007669"/>
    <property type="project" value="InterPro"/>
</dbReference>
<evidence type="ECO:0000256" key="4">
    <source>
        <dbReference type="ARBA" id="ARBA00022490"/>
    </source>
</evidence>
<evidence type="ECO:0000256" key="9">
    <source>
        <dbReference type="ARBA" id="ARBA00023125"/>
    </source>
</evidence>
<dbReference type="SUPFAM" id="SSF46785">
    <property type="entry name" value="Winged helix' DNA-binding domain"/>
    <property type="match status" value="1"/>
</dbReference>
<dbReference type="AlphaFoldDB" id="A0A9D1ILI5"/>
<keyword evidence="7 11" id="KW-0862">Zinc</keyword>
<dbReference type="PANTHER" id="PTHR33202:SF8">
    <property type="entry name" value="PEROXIDE-RESPONSIVE REPRESSOR PERR"/>
    <property type="match status" value="1"/>
</dbReference>
<gene>
    <name evidence="12" type="ORF">IAD18_03745</name>
</gene>
<dbReference type="Proteomes" id="UP000824076">
    <property type="component" value="Unassembled WGS sequence"/>
</dbReference>
<proteinExistence type="inferred from homology"/>
<evidence type="ECO:0000256" key="5">
    <source>
        <dbReference type="ARBA" id="ARBA00022491"/>
    </source>
</evidence>
<feature type="binding site" evidence="11">
    <location>
        <position position="132"/>
    </location>
    <ligand>
        <name>Zn(2+)</name>
        <dbReference type="ChEBI" id="CHEBI:29105"/>
    </ligand>
</feature>
<keyword evidence="4" id="KW-0963">Cytoplasm</keyword>
<evidence type="ECO:0000256" key="2">
    <source>
        <dbReference type="ARBA" id="ARBA00007957"/>
    </source>
</evidence>
<dbReference type="InterPro" id="IPR043135">
    <property type="entry name" value="Fur_C"/>
</dbReference>
<reference evidence="12" key="1">
    <citation type="submission" date="2020-10" db="EMBL/GenBank/DDBJ databases">
        <authorList>
            <person name="Gilroy R."/>
        </authorList>
    </citation>
    <scope>NUCLEOTIDE SEQUENCE</scope>
    <source>
        <strain evidence="12">17073</strain>
    </source>
</reference>
<evidence type="ECO:0000256" key="1">
    <source>
        <dbReference type="ARBA" id="ARBA00004496"/>
    </source>
</evidence>
<dbReference type="GO" id="GO:0005737">
    <property type="term" value="C:cytoplasm"/>
    <property type="evidence" value="ECO:0007669"/>
    <property type="project" value="UniProtKB-SubCell"/>
</dbReference>
<evidence type="ECO:0000256" key="11">
    <source>
        <dbReference type="PIRSR" id="PIRSR602481-1"/>
    </source>
</evidence>
<feature type="binding site" evidence="11">
    <location>
        <position position="93"/>
    </location>
    <ligand>
        <name>Zn(2+)</name>
        <dbReference type="ChEBI" id="CHEBI:29105"/>
    </ligand>
</feature>
<dbReference type="GO" id="GO:0045892">
    <property type="term" value="P:negative regulation of DNA-templated transcription"/>
    <property type="evidence" value="ECO:0007669"/>
    <property type="project" value="TreeGrafter"/>
</dbReference>
<reference evidence="12" key="2">
    <citation type="journal article" date="2021" name="PeerJ">
        <title>Extensive microbial diversity within the chicken gut microbiome revealed by metagenomics and culture.</title>
        <authorList>
            <person name="Gilroy R."/>
            <person name="Ravi A."/>
            <person name="Getino M."/>
            <person name="Pursley I."/>
            <person name="Horton D.L."/>
            <person name="Alikhan N.F."/>
            <person name="Baker D."/>
            <person name="Gharbi K."/>
            <person name="Hall N."/>
            <person name="Watson M."/>
            <person name="Adriaenssens E.M."/>
            <person name="Foster-Nyarko E."/>
            <person name="Jarju S."/>
            <person name="Secka A."/>
            <person name="Antonio M."/>
            <person name="Oren A."/>
            <person name="Chaudhuri R.R."/>
            <person name="La Ragione R."/>
            <person name="Hildebrand F."/>
            <person name="Pallen M.J."/>
        </authorList>
    </citation>
    <scope>NUCLEOTIDE SEQUENCE</scope>
    <source>
        <strain evidence="12">17073</strain>
    </source>
</reference>
<dbReference type="PANTHER" id="PTHR33202">
    <property type="entry name" value="ZINC UPTAKE REGULATION PROTEIN"/>
    <property type="match status" value="1"/>
</dbReference>
<dbReference type="Gene3D" id="1.10.10.10">
    <property type="entry name" value="Winged helix-like DNA-binding domain superfamily/Winged helix DNA-binding domain"/>
    <property type="match status" value="1"/>
</dbReference>
<evidence type="ECO:0000256" key="8">
    <source>
        <dbReference type="ARBA" id="ARBA00023015"/>
    </source>
</evidence>
<dbReference type="Gene3D" id="3.30.1490.190">
    <property type="match status" value="1"/>
</dbReference>
<organism evidence="12 13">
    <name type="scientific">Candidatus Limisoma intestinavium</name>
    <dbReference type="NCBI Taxonomy" id="2840856"/>
    <lineage>
        <taxon>Bacteria</taxon>
        <taxon>Pseudomonadati</taxon>
        <taxon>Bacteroidota</taxon>
        <taxon>Bacteroidia</taxon>
        <taxon>Bacteroidales</taxon>
        <taxon>Candidatus Limisoma</taxon>
    </lineage>
</organism>
<comment type="similarity">
    <text evidence="2">Belongs to the Fur family.</text>
</comment>
<dbReference type="CDD" id="cd07153">
    <property type="entry name" value="Fur_like"/>
    <property type="match status" value="1"/>
</dbReference>